<dbReference type="SUPFAM" id="SSF49464">
    <property type="entry name" value="Carboxypeptidase regulatory domain-like"/>
    <property type="match status" value="1"/>
</dbReference>
<accession>A0A1M5PNK5</accession>
<comment type="subcellular location">
    <subcellularLocation>
        <location evidence="1 8">Cell outer membrane</location>
        <topology evidence="1 8">Multi-pass membrane protein</topology>
    </subcellularLocation>
</comment>
<dbReference type="NCBIfam" id="TIGR04056">
    <property type="entry name" value="OMP_RagA_SusC"/>
    <property type="match status" value="1"/>
</dbReference>
<feature type="chain" id="PRO_5012702894" evidence="10">
    <location>
        <begin position="18"/>
        <end position="1063"/>
    </location>
</feature>
<dbReference type="Pfam" id="PF13715">
    <property type="entry name" value="CarbopepD_reg_2"/>
    <property type="match status" value="1"/>
</dbReference>
<evidence type="ECO:0000256" key="7">
    <source>
        <dbReference type="ARBA" id="ARBA00023237"/>
    </source>
</evidence>
<keyword evidence="14" id="KW-1185">Reference proteome</keyword>
<dbReference type="STRING" id="288992.SAMN04488522_11027"/>
<comment type="similarity">
    <text evidence="8 9">Belongs to the TonB-dependent receptor family.</text>
</comment>
<evidence type="ECO:0000256" key="8">
    <source>
        <dbReference type="PROSITE-ProRule" id="PRU01360"/>
    </source>
</evidence>
<proteinExistence type="inferred from homology"/>
<evidence type="ECO:0000256" key="4">
    <source>
        <dbReference type="ARBA" id="ARBA00022692"/>
    </source>
</evidence>
<feature type="domain" description="TonB-dependent receptor-like beta-barrel" evidence="11">
    <location>
        <begin position="451"/>
        <end position="822"/>
    </location>
</feature>
<evidence type="ECO:0000256" key="6">
    <source>
        <dbReference type="ARBA" id="ARBA00023136"/>
    </source>
</evidence>
<dbReference type="SUPFAM" id="SSF56935">
    <property type="entry name" value="Porins"/>
    <property type="match status" value="1"/>
</dbReference>
<keyword evidence="4 8" id="KW-0812">Transmembrane</keyword>
<gene>
    <name evidence="13" type="ORF">SAMN04488522_11027</name>
</gene>
<dbReference type="NCBIfam" id="TIGR04057">
    <property type="entry name" value="SusC_RagA_signa"/>
    <property type="match status" value="1"/>
</dbReference>
<evidence type="ECO:0000313" key="14">
    <source>
        <dbReference type="Proteomes" id="UP000184287"/>
    </source>
</evidence>
<dbReference type="InterPro" id="IPR008969">
    <property type="entry name" value="CarboxyPept-like_regulatory"/>
</dbReference>
<dbReference type="Pfam" id="PF00593">
    <property type="entry name" value="TonB_dep_Rec_b-barrel"/>
    <property type="match status" value="1"/>
</dbReference>
<evidence type="ECO:0000256" key="5">
    <source>
        <dbReference type="ARBA" id="ARBA00023077"/>
    </source>
</evidence>
<feature type="domain" description="TonB-dependent receptor plug" evidence="12">
    <location>
        <begin position="116"/>
        <end position="221"/>
    </location>
</feature>
<evidence type="ECO:0000256" key="2">
    <source>
        <dbReference type="ARBA" id="ARBA00022448"/>
    </source>
</evidence>
<dbReference type="Pfam" id="PF07715">
    <property type="entry name" value="Plug"/>
    <property type="match status" value="1"/>
</dbReference>
<dbReference type="InterPro" id="IPR023997">
    <property type="entry name" value="TonB-dep_OMP_SusC/RagA_CS"/>
</dbReference>
<organism evidence="13 14">
    <name type="scientific">Pedobacter caeni</name>
    <dbReference type="NCBI Taxonomy" id="288992"/>
    <lineage>
        <taxon>Bacteria</taxon>
        <taxon>Pseudomonadati</taxon>
        <taxon>Bacteroidota</taxon>
        <taxon>Sphingobacteriia</taxon>
        <taxon>Sphingobacteriales</taxon>
        <taxon>Sphingobacteriaceae</taxon>
        <taxon>Pedobacter</taxon>
    </lineage>
</organism>
<dbReference type="InterPro" id="IPR023996">
    <property type="entry name" value="TonB-dep_OMP_SusC/RagA"/>
</dbReference>
<dbReference type="InterPro" id="IPR012910">
    <property type="entry name" value="Plug_dom"/>
</dbReference>
<dbReference type="InterPro" id="IPR037066">
    <property type="entry name" value="Plug_dom_sf"/>
</dbReference>
<name>A0A1M5PNK5_9SPHI</name>
<dbReference type="PROSITE" id="PS52016">
    <property type="entry name" value="TONB_DEPENDENT_REC_3"/>
    <property type="match status" value="1"/>
</dbReference>
<evidence type="ECO:0000256" key="1">
    <source>
        <dbReference type="ARBA" id="ARBA00004571"/>
    </source>
</evidence>
<dbReference type="RefSeq" id="WP_073238969.1">
    <property type="nucleotide sequence ID" value="NZ_FQUQ01000010.1"/>
</dbReference>
<evidence type="ECO:0000313" key="13">
    <source>
        <dbReference type="EMBL" id="SHH03372.1"/>
    </source>
</evidence>
<dbReference type="Gene3D" id="2.40.170.20">
    <property type="entry name" value="TonB-dependent receptor, beta-barrel domain"/>
    <property type="match status" value="1"/>
</dbReference>
<dbReference type="Proteomes" id="UP000184287">
    <property type="component" value="Unassembled WGS sequence"/>
</dbReference>
<dbReference type="InterPro" id="IPR039426">
    <property type="entry name" value="TonB-dep_rcpt-like"/>
</dbReference>
<evidence type="ECO:0000256" key="9">
    <source>
        <dbReference type="RuleBase" id="RU003357"/>
    </source>
</evidence>
<keyword evidence="5 9" id="KW-0798">TonB box</keyword>
<dbReference type="AlphaFoldDB" id="A0A1M5PNK5"/>
<dbReference type="EMBL" id="FQUQ01000010">
    <property type="protein sequence ID" value="SHH03372.1"/>
    <property type="molecule type" value="Genomic_DNA"/>
</dbReference>
<evidence type="ECO:0000259" key="12">
    <source>
        <dbReference type="Pfam" id="PF07715"/>
    </source>
</evidence>
<dbReference type="Gene3D" id="2.60.40.1120">
    <property type="entry name" value="Carboxypeptidase-like, regulatory domain"/>
    <property type="match status" value="1"/>
</dbReference>
<dbReference type="GO" id="GO:0009279">
    <property type="term" value="C:cell outer membrane"/>
    <property type="evidence" value="ECO:0007669"/>
    <property type="project" value="UniProtKB-SubCell"/>
</dbReference>
<keyword evidence="2 8" id="KW-0813">Transport</keyword>
<keyword evidence="6 8" id="KW-0472">Membrane</keyword>
<evidence type="ECO:0000256" key="10">
    <source>
        <dbReference type="SAM" id="SignalP"/>
    </source>
</evidence>
<keyword evidence="10" id="KW-0732">Signal</keyword>
<keyword evidence="7 8" id="KW-0998">Cell outer membrane</keyword>
<dbReference type="InterPro" id="IPR036942">
    <property type="entry name" value="Beta-barrel_TonB_sf"/>
</dbReference>
<feature type="signal peptide" evidence="10">
    <location>
        <begin position="1"/>
        <end position="17"/>
    </location>
</feature>
<dbReference type="OrthoDB" id="9768177at2"/>
<dbReference type="InterPro" id="IPR000531">
    <property type="entry name" value="Beta-barrel_TonB"/>
</dbReference>
<sequence length="1063" mass="119953">MKAYLFLLLTFCGYLSAKGQININGTVQSAKDKSPLRQVSVKIKGSNNTIHTDHLGNFNIKHNGNSMLLEISHVGYQSQEIVVLSNLKNRLIILLKEDVQDLKEVMISTGYQQLPKERATGSFTIIDQKTLNQQMGPNILDRLEGVASSVLADRNTSGSNGRLMIRGLSTIQGPREPLIVLDNFPYEGELNNINPNDVANITILKDAAAASIWGARAGNGVIVITTKRGRFNQKLNIDFNINHTIGNKPDLSYLPQIASSDFVDVETMLYNKGYYKDDINSPFQPALSPIVELLIKRSASSPSEQERIDEQINALKGTDVRDDFNRYFYRRSLHQQYAINLSGGSESMNWLVSSGYDRSISHLDAPSKRLNFRVQNTVKLSKHLELSTAMTYTKNQLENGRPAYGEITGHKNSLAPYVRFADADGASLALSKAWKASHVLETGKGKLLDWQYYPLEDYKHNKSRNNQHSLIANVDINQKLPLGLSANVKYQYQRQQNTNQILNDEESYFSRNLVNSFSQISKAGELTYKVPPGGILQLQNLLIQSNSLRGQLNLDRDWKNHKITAIAGVDFRETVNTGNMNRLYGYDEENITNGLVDHTQEHPHFITGSKSFIPSVTGISDQNSSLISLFTNAAYTFKDKYSISLSARKDASNLFGLHTNDKWNPLWSSGLAWEVSKESFYKSAILPYLNLRLTYGFNGNVDVGKSAVTTIEYFDTSPYTLMPMSRFNKYANPELKWETSRTINIGLDFSMMTNRISGSIEYYLKKGTDLFGTSLLDYTGGVGSSIIKNVASTKGSGVDLALNSKNIDGTFKWSTNLNFSINKDEITKYYLKNRQGSNFLNNGISGIEGKPTYSIFAYKWAGLDPQTGEPRGYLNNEISKAYNKITSAGTQIEDLRYYGSAVPTVFGSMGNTFSYRNLSLTFRLIYKFGYYFRRNSIDYPALYAQGRGHSDFSKRWKQSGDEDFTTVPANLYPFSNQMQALYTFSEALVERGDHIRLHYINLNYELNKDNFKRIPFKSLNLYFNINNPGILWRANKENIDPDYYGERTMPLPRSYSFGVRANF</sequence>
<evidence type="ECO:0000256" key="3">
    <source>
        <dbReference type="ARBA" id="ARBA00022452"/>
    </source>
</evidence>
<keyword evidence="3 8" id="KW-1134">Transmembrane beta strand</keyword>
<dbReference type="Gene3D" id="2.170.130.10">
    <property type="entry name" value="TonB-dependent receptor, plug domain"/>
    <property type="match status" value="1"/>
</dbReference>
<reference evidence="14" key="1">
    <citation type="submission" date="2016-11" db="EMBL/GenBank/DDBJ databases">
        <authorList>
            <person name="Varghese N."/>
            <person name="Submissions S."/>
        </authorList>
    </citation>
    <scope>NUCLEOTIDE SEQUENCE [LARGE SCALE GENOMIC DNA]</scope>
    <source>
        <strain evidence="14">DSM 16990</strain>
    </source>
</reference>
<evidence type="ECO:0000259" key="11">
    <source>
        <dbReference type="Pfam" id="PF00593"/>
    </source>
</evidence>
<protein>
    <submittedName>
        <fullName evidence="13">TonB-linked outer membrane protein, SusC/RagA family</fullName>
    </submittedName>
</protein>